<evidence type="ECO:0000313" key="2">
    <source>
        <dbReference type="Proteomes" id="UP000754226"/>
    </source>
</evidence>
<dbReference type="InterPro" id="IPR038116">
    <property type="entry name" value="TrpR-like_sf"/>
</dbReference>
<protein>
    <recommendedName>
        <fullName evidence="3">TrpR family protein YerC/YecD</fullName>
    </recommendedName>
</protein>
<proteinExistence type="predicted"/>
<dbReference type="NCBIfam" id="TIGR02531">
    <property type="entry name" value="yecD_yerC"/>
    <property type="match status" value="1"/>
</dbReference>
<dbReference type="PIRSF" id="PIRSF012508">
    <property type="entry name" value="YerC"/>
    <property type="match status" value="1"/>
</dbReference>
<organism evidence="1 2">
    <name type="scientific">Acidaminococcus intestini</name>
    <dbReference type="NCBI Taxonomy" id="187327"/>
    <lineage>
        <taxon>Bacteria</taxon>
        <taxon>Bacillati</taxon>
        <taxon>Bacillota</taxon>
        <taxon>Negativicutes</taxon>
        <taxon>Acidaminococcales</taxon>
        <taxon>Acidaminococcaceae</taxon>
        <taxon>Acidaminococcus</taxon>
    </lineage>
</organism>
<reference evidence="1" key="1">
    <citation type="submission" date="2021-02" db="EMBL/GenBank/DDBJ databases">
        <title>Infant gut strain persistence is associated with maternal origin, phylogeny, and functional potential including surface adhesion and iron acquisition.</title>
        <authorList>
            <person name="Lou Y.C."/>
        </authorList>
    </citation>
    <scope>NUCLEOTIDE SEQUENCE</scope>
    <source>
        <strain evidence="1">L3_106_000M1_dasL3_106_000M1_concoct_15</strain>
    </source>
</reference>
<dbReference type="AlphaFoldDB" id="A0A943ELV8"/>
<dbReference type="PANTHER" id="PTHR40080">
    <property type="entry name" value="LMO1763 PROTEIN"/>
    <property type="match status" value="1"/>
</dbReference>
<dbReference type="PANTHER" id="PTHR40080:SF1">
    <property type="entry name" value="TRPR-LIKE PROTEIN YERC_YECD"/>
    <property type="match status" value="1"/>
</dbReference>
<dbReference type="InterPro" id="IPR000831">
    <property type="entry name" value="Trp_repress"/>
</dbReference>
<sequence length="98" mass="11048">MQAGLNKKELHRMAHAFLLLKDDRMCLDFLEDICTPNELKALSQRLEVAVRLHRGENYAKIVNDTGASSTTVSRVNRCLNYGAGGYRKVIPMLLKEGE</sequence>
<dbReference type="Gene3D" id="1.10.1270.10">
    <property type="entry name" value="TrpR-like"/>
    <property type="match status" value="1"/>
</dbReference>
<name>A0A943ELV8_9FIRM</name>
<dbReference type="Pfam" id="PF01371">
    <property type="entry name" value="Trp_repressor"/>
    <property type="match status" value="1"/>
</dbReference>
<dbReference type="GO" id="GO:0003700">
    <property type="term" value="F:DNA-binding transcription factor activity"/>
    <property type="evidence" value="ECO:0007669"/>
    <property type="project" value="InterPro"/>
</dbReference>
<comment type="caution">
    <text evidence="1">The sequence shown here is derived from an EMBL/GenBank/DDBJ whole genome shotgun (WGS) entry which is preliminary data.</text>
</comment>
<dbReference type="InterPro" id="IPR010921">
    <property type="entry name" value="Trp_repressor/repl_initiator"/>
</dbReference>
<evidence type="ECO:0008006" key="3">
    <source>
        <dbReference type="Google" id="ProtNLM"/>
    </source>
</evidence>
<dbReference type="Proteomes" id="UP000754226">
    <property type="component" value="Unassembled WGS sequence"/>
</dbReference>
<gene>
    <name evidence="1" type="ORF">KHX13_08490</name>
</gene>
<evidence type="ECO:0000313" key="1">
    <source>
        <dbReference type="EMBL" id="MBS5520334.1"/>
    </source>
</evidence>
<dbReference type="EMBL" id="JAGZCZ010000011">
    <property type="protein sequence ID" value="MBS5520334.1"/>
    <property type="molecule type" value="Genomic_DNA"/>
</dbReference>
<dbReference type="SUPFAM" id="SSF48295">
    <property type="entry name" value="TrpR-like"/>
    <property type="match status" value="1"/>
</dbReference>
<dbReference type="GO" id="GO:0043565">
    <property type="term" value="F:sequence-specific DNA binding"/>
    <property type="evidence" value="ECO:0007669"/>
    <property type="project" value="InterPro"/>
</dbReference>
<accession>A0A943ELV8</accession>
<dbReference type="InterPro" id="IPR013368">
    <property type="entry name" value="YecD_YerC"/>
</dbReference>